<dbReference type="InterPro" id="IPR007110">
    <property type="entry name" value="Ig-like_dom"/>
</dbReference>
<dbReference type="Pfam" id="PF07686">
    <property type="entry name" value="V-set"/>
    <property type="match status" value="1"/>
</dbReference>
<dbReference type="SMART" id="SM00409">
    <property type="entry name" value="IG"/>
    <property type="match status" value="2"/>
</dbReference>
<evidence type="ECO:0000313" key="3">
    <source>
        <dbReference type="EMBL" id="CAC5378739.1"/>
    </source>
</evidence>
<dbReference type="AlphaFoldDB" id="A0A6J8B821"/>
<keyword evidence="1" id="KW-1133">Transmembrane helix</keyword>
<dbReference type="PROSITE" id="PS00290">
    <property type="entry name" value="IG_MHC"/>
    <property type="match status" value="1"/>
</dbReference>
<feature type="transmembrane region" description="Helical" evidence="1">
    <location>
        <begin position="356"/>
        <end position="377"/>
    </location>
</feature>
<dbReference type="Gene3D" id="2.60.40.10">
    <property type="entry name" value="Immunoglobulins"/>
    <property type="match status" value="3"/>
</dbReference>
<evidence type="ECO:0000256" key="1">
    <source>
        <dbReference type="SAM" id="Phobius"/>
    </source>
</evidence>
<dbReference type="Proteomes" id="UP000507470">
    <property type="component" value="Unassembled WGS sequence"/>
</dbReference>
<keyword evidence="4" id="KW-1185">Reference proteome</keyword>
<evidence type="ECO:0000259" key="2">
    <source>
        <dbReference type="PROSITE" id="PS50835"/>
    </source>
</evidence>
<dbReference type="EMBL" id="CACVKT020002587">
    <property type="protein sequence ID" value="CAC5378739.1"/>
    <property type="molecule type" value="Genomic_DNA"/>
</dbReference>
<evidence type="ECO:0000313" key="4">
    <source>
        <dbReference type="Proteomes" id="UP000507470"/>
    </source>
</evidence>
<dbReference type="InterPro" id="IPR013783">
    <property type="entry name" value="Ig-like_fold"/>
</dbReference>
<dbReference type="InterPro" id="IPR003006">
    <property type="entry name" value="Ig/MHC_CS"/>
</dbReference>
<dbReference type="InterPro" id="IPR003599">
    <property type="entry name" value="Ig_sub"/>
</dbReference>
<dbReference type="PANTHER" id="PTHR45889:SF8">
    <property type="entry name" value="IG-LIKE DOMAIN-CONTAINING PROTEIN"/>
    <property type="match status" value="1"/>
</dbReference>
<dbReference type="Pfam" id="PF13927">
    <property type="entry name" value="Ig_3"/>
    <property type="match status" value="1"/>
</dbReference>
<protein>
    <submittedName>
        <fullName evidence="3">CADM2</fullName>
    </submittedName>
</protein>
<feature type="domain" description="Ig-like" evidence="2">
    <location>
        <begin position="230"/>
        <end position="337"/>
    </location>
</feature>
<keyword evidence="1" id="KW-0812">Transmembrane</keyword>
<proteinExistence type="predicted"/>
<dbReference type="InterPro" id="IPR013106">
    <property type="entry name" value="Ig_V-set"/>
</dbReference>
<dbReference type="InterPro" id="IPR003598">
    <property type="entry name" value="Ig_sub2"/>
</dbReference>
<dbReference type="OrthoDB" id="6360979at2759"/>
<sequence length="428" mass="48578">MMEGEVSDILLSKVAEKMECQTTVDISHIDFLSDERQSKTYKDGISQMDLANKNIKHYYPEGVLNGDNNETYLSPGDDTTLNCSHSTGVVHWMFTPKNTSFVTVSENKIISPALEFKENFNINHESEKYHLIINNATKHLEGTYWCCSNNSCEKGDKFELRLKGGIPRGRTIWYHEKENLTMIEDDNEWANFSIIARKEHNGSIYTCVVQHDMLTSPLNRSVKLDILYSPRIQSLMWPHGLISLGQHVNITCISVSNPSKVEIQWTKDGQSVDSNRTVENVFEEETNRSSNQSDRILMQTIQSVVSTITIEKVMKTDAGAYTCNVTNSIGTTNETILLFVQDTDRSEKTTTEIPPILIYLVVCCCVVLIFGTSSQMYSCFKSGKLQKIFGQRIEVEVIAPGETVNLQNLDPTEDVLEMETNHYMEIEF</sequence>
<dbReference type="InterPro" id="IPR036179">
    <property type="entry name" value="Ig-like_dom_sf"/>
</dbReference>
<accession>A0A6J8B821</accession>
<dbReference type="SUPFAM" id="SSF48726">
    <property type="entry name" value="Immunoglobulin"/>
    <property type="match status" value="3"/>
</dbReference>
<dbReference type="SMART" id="SM00408">
    <property type="entry name" value="IGc2"/>
    <property type="match status" value="2"/>
</dbReference>
<dbReference type="CDD" id="cd00096">
    <property type="entry name" value="Ig"/>
    <property type="match status" value="1"/>
</dbReference>
<organism evidence="3 4">
    <name type="scientific">Mytilus coruscus</name>
    <name type="common">Sea mussel</name>
    <dbReference type="NCBI Taxonomy" id="42192"/>
    <lineage>
        <taxon>Eukaryota</taxon>
        <taxon>Metazoa</taxon>
        <taxon>Spiralia</taxon>
        <taxon>Lophotrochozoa</taxon>
        <taxon>Mollusca</taxon>
        <taxon>Bivalvia</taxon>
        <taxon>Autobranchia</taxon>
        <taxon>Pteriomorphia</taxon>
        <taxon>Mytilida</taxon>
        <taxon>Mytiloidea</taxon>
        <taxon>Mytilidae</taxon>
        <taxon>Mytilinae</taxon>
        <taxon>Mytilus</taxon>
    </lineage>
</organism>
<reference evidence="3 4" key="1">
    <citation type="submission" date="2020-06" db="EMBL/GenBank/DDBJ databases">
        <authorList>
            <person name="Li R."/>
            <person name="Bekaert M."/>
        </authorList>
    </citation>
    <scope>NUCLEOTIDE SEQUENCE [LARGE SCALE GENOMIC DNA]</scope>
    <source>
        <strain evidence="4">wild</strain>
    </source>
</reference>
<name>A0A6J8B821_MYTCO</name>
<dbReference type="PROSITE" id="PS50835">
    <property type="entry name" value="IG_LIKE"/>
    <property type="match status" value="1"/>
</dbReference>
<dbReference type="PANTHER" id="PTHR45889">
    <property type="entry name" value="IG-LIKE DOMAIN-CONTAINING PROTEIN"/>
    <property type="match status" value="1"/>
</dbReference>
<keyword evidence="1" id="KW-0472">Membrane</keyword>
<gene>
    <name evidence="3" type="ORF">MCOR_14888</name>
</gene>